<dbReference type="AlphaFoldDB" id="A0AA88PEC8"/>
<dbReference type="EMBL" id="JAUYZG010000023">
    <property type="protein sequence ID" value="KAK2871167.1"/>
    <property type="molecule type" value="Genomic_DNA"/>
</dbReference>
<feature type="domain" description="Ig-like" evidence="1">
    <location>
        <begin position="24"/>
        <end position="87"/>
    </location>
</feature>
<sequence length="102" mass="11097">MELTVNFLDGIECNTSSPLNISVGEDVAISCIAKASQDLAYKWMRGDTTLSLSDTLSLTSVTSDQSGTYKLTAVFLDNQLQTDMKFSIHVLSKQSEGKKSLL</sequence>
<dbReference type="PROSITE" id="PS50835">
    <property type="entry name" value="IG_LIKE"/>
    <property type="match status" value="1"/>
</dbReference>
<comment type="caution">
    <text evidence="2">The sequence shown here is derived from an EMBL/GenBank/DDBJ whole genome shotgun (WGS) entry which is preliminary data.</text>
</comment>
<evidence type="ECO:0000259" key="1">
    <source>
        <dbReference type="PROSITE" id="PS50835"/>
    </source>
</evidence>
<proteinExistence type="predicted"/>
<dbReference type="Proteomes" id="UP001187343">
    <property type="component" value="Unassembled WGS sequence"/>
</dbReference>
<organism evidence="2 3">
    <name type="scientific">Cirrhinus molitorella</name>
    <name type="common">mud carp</name>
    <dbReference type="NCBI Taxonomy" id="172907"/>
    <lineage>
        <taxon>Eukaryota</taxon>
        <taxon>Metazoa</taxon>
        <taxon>Chordata</taxon>
        <taxon>Craniata</taxon>
        <taxon>Vertebrata</taxon>
        <taxon>Euteleostomi</taxon>
        <taxon>Actinopterygii</taxon>
        <taxon>Neopterygii</taxon>
        <taxon>Teleostei</taxon>
        <taxon>Ostariophysi</taxon>
        <taxon>Cypriniformes</taxon>
        <taxon>Cyprinidae</taxon>
        <taxon>Labeoninae</taxon>
        <taxon>Labeonini</taxon>
        <taxon>Cirrhinus</taxon>
    </lineage>
</organism>
<name>A0AA88PEC8_9TELE</name>
<keyword evidence="3" id="KW-1185">Reference proteome</keyword>
<dbReference type="SUPFAM" id="SSF48726">
    <property type="entry name" value="Immunoglobulin"/>
    <property type="match status" value="1"/>
</dbReference>
<dbReference type="InterPro" id="IPR013783">
    <property type="entry name" value="Ig-like_fold"/>
</dbReference>
<gene>
    <name evidence="2" type="ORF">Q8A67_023694</name>
</gene>
<dbReference type="InterPro" id="IPR003599">
    <property type="entry name" value="Ig_sub"/>
</dbReference>
<evidence type="ECO:0000313" key="2">
    <source>
        <dbReference type="EMBL" id="KAK2871167.1"/>
    </source>
</evidence>
<reference evidence="2" key="1">
    <citation type="submission" date="2023-08" db="EMBL/GenBank/DDBJ databases">
        <title>Chromosome-level Genome Assembly of mud carp (Cirrhinus molitorella).</title>
        <authorList>
            <person name="Liu H."/>
        </authorList>
    </citation>
    <scope>NUCLEOTIDE SEQUENCE</scope>
    <source>
        <strain evidence="2">Prfri</strain>
        <tissue evidence="2">Muscle</tissue>
    </source>
</reference>
<dbReference type="InterPro" id="IPR007110">
    <property type="entry name" value="Ig-like_dom"/>
</dbReference>
<dbReference type="SMART" id="SM00409">
    <property type="entry name" value="IG"/>
    <property type="match status" value="1"/>
</dbReference>
<protein>
    <recommendedName>
        <fullName evidence="1">Ig-like domain-containing protein</fullName>
    </recommendedName>
</protein>
<dbReference type="Pfam" id="PF13895">
    <property type="entry name" value="Ig_2"/>
    <property type="match status" value="1"/>
</dbReference>
<dbReference type="Gene3D" id="2.60.40.10">
    <property type="entry name" value="Immunoglobulins"/>
    <property type="match status" value="1"/>
</dbReference>
<evidence type="ECO:0000313" key="3">
    <source>
        <dbReference type="Proteomes" id="UP001187343"/>
    </source>
</evidence>
<dbReference type="InterPro" id="IPR036179">
    <property type="entry name" value="Ig-like_dom_sf"/>
</dbReference>
<accession>A0AA88PEC8</accession>